<sequence length="200" mass="23321">MIKTVSFNQLKEHEREVRRDLIISAAERVFAKKAFNMVTIRDIAKEAGISHALIYRYFPDQQSLFVEACIRRGAEIVEFVNQLIDDDSNIKIEKVMERFIRFLAENDQYFRMMTHFVLDGSLNEEMILRLNTAERVLLAQFDRIFAKANDEKSARMLSHALFAAMNGIIITFRNYPGRSREEALNHMLALGKIIAEKFKQ</sequence>
<dbReference type="InterPro" id="IPR036271">
    <property type="entry name" value="Tet_transcr_reg_TetR-rel_C_sf"/>
</dbReference>
<dbReference type="PANTHER" id="PTHR43479">
    <property type="entry name" value="ACREF/ENVCD OPERON REPRESSOR-RELATED"/>
    <property type="match status" value="1"/>
</dbReference>
<dbReference type="SUPFAM" id="SSF46689">
    <property type="entry name" value="Homeodomain-like"/>
    <property type="match status" value="1"/>
</dbReference>
<dbReference type="Gene3D" id="1.10.357.10">
    <property type="entry name" value="Tetracycline Repressor, domain 2"/>
    <property type="match status" value="1"/>
</dbReference>
<reference evidence="3" key="1">
    <citation type="journal article" date="2015" name="Proc. Natl. Acad. Sci. U.S.A.">
        <title>Networks of energetic and metabolic interactions define dynamics in microbial communities.</title>
        <authorList>
            <person name="Embree M."/>
            <person name="Liu J.K."/>
            <person name="Al-Bassam M.M."/>
            <person name="Zengler K."/>
        </authorList>
    </citation>
    <scope>NUCLEOTIDE SEQUENCE</scope>
</reference>
<dbReference type="Pfam" id="PF00440">
    <property type="entry name" value="TetR_N"/>
    <property type="match status" value="1"/>
</dbReference>
<dbReference type="GO" id="GO:0003677">
    <property type="term" value="F:DNA binding"/>
    <property type="evidence" value="ECO:0007669"/>
    <property type="project" value="UniProtKB-KW"/>
</dbReference>
<evidence type="ECO:0000313" key="3">
    <source>
        <dbReference type="EMBL" id="KUG21643.1"/>
    </source>
</evidence>
<feature type="domain" description="HTH tetR-type" evidence="2">
    <location>
        <begin position="16"/>
        <end position="76"/>
    </location>
</feature>
<dbReference type="InterPro" id="IPR050624">
    <property type="entry name" value="HTH-type_Tx_Regulator"/>
</dbReference>
<dbReference type="PANTHER" id="PTHR43479:SF11">
    <property type="entry name" value="ACREF_ENVCD OPERON REPRESSOR-RELATED"/>
    <property type="match status" value="1"/>
</dbReference>
<dbReference type="EMBL" id="LNQE01001035">
    <property type="protein sequence ID" value="KUG21643.1"/>
    <property type="molecule type" value="Genomic_DNA"/>
</dbReference>
<gene>
    <name evidence="3" type="ORF">ASZ90_008588</name>
</gene>
<dbReference type="InterPro" id="IPR001647">
    <property type="entry name" value="HTH_TetR"/>
</dbReference>
<dbReference type="SUPFAM" id="SSF48498">
    <property type="entry name" value="Tetracyclin repressor-like, C-terminal domain"/>
    <property type="match status" value="1"/>
</dbReference>
<accession>A0A0W8FL97</accession>
<dbReference type="InterPro" id="IPR009057">
    <property type="entry name" value="Homeodomain-like_sf"/>
</dbReference>
<protein>
    <submittedName>
        <fullName evidence="3">Transcriptional regulator, tetr family</fullName>
    </submittedName>
</protein>
<dbReference type="PROSITE" id="PS50977">
    <property type="entry name" value="HTH_TETR_2"/>
    <property type="match status" value="1"/>
</dbReference>
<proteinExistence type="predicted"/>
<evidence type="ECO:0000259" key="2">
    <source>
        <dbReference type="PROSITE" id="PS50977"/>
    </source>
</evidence>
<comment type="caution">
    <text evidence="3">The sequence shown here is derived from an EMBL/GenBank/DDBJ whole genome shotgun (WGS) entry which is preliminary data.</text>
</comment>
<dbReference type="PRINTS" id="PR00455">
    <property type="entry name" value="HTHTETR"/>
</dbReference>
<name>A0A0W8FL97_9ZZZZ</name>
<evidence type="ECO:0000256" key="1">
    <source>
        <dbReference type="ARBA" id="ARBA00023125"/>
    </source>
</evidence>
<dbReference type="AlphaFoldDB" id="A0A0W8FL97"/>
<keyword evidence="1" id="KW-0238">DNA-binding</keyword>
<organism evidence="3">
    <name type="scientific">hydrocarbon metagenome</name>
    <dbReference type="NCBI Taxonomy" id="938273"/>
    <lineage>
        <taxon>unclassified sequences</taxon>
        <taxon>metagenomes</taxon>
        <taxon>ecological metagenomes</taxon>
    </lineage>
</organism>